<dbReference type="InterPro" id="IPR027417">
    <property type="entry name" value="P-loop_NTPase"/>
</dbReference>
<comment type="caution">
    <text evidence="1">The sequence shown here is derived from an EMBL/GenBank/DDBJ whole genome shotgun (WGS) entry which is preliminary data.</text>
</comment>
<dbReference type="AlphaFoldDB" id="A0A927GR85"/>
<dbReference type="RefSeq" id="WP_190916884.1">
    <property type="nucleotide sequence ID" value="NZ_JACXIZ010000015.1"/>
</dbReference>
<reference evidence="1" key="1">
    <citation type="submission" date="2020-09" db="EMBL/GenBank/DDBJ databases">
        <title>A novel bacterium of genus Paenibacillus, isolated from South China Sea.</title>
        <authorList>
            <person name="Huang H."/>
            <person name="Mo K."/>
            <person name="Hu Y."/>
        </authorList>
    </citation>
    <scope>NUCLEOTIDE SEQUENCE</scope>
    <source>
        <strain evidence="1">IB182496</strain>
    </source>
</reference>
<accession>A0A927GR85</accession>
<name>A0A927GR85_9BACL</name>
<sequence length="732" mass="81116">MTEEMTTARMISRERELELLRQWQGNPGASTTILSICGIGGIGKTTLLAQMADEARRAELPALWLDGQSELVTPAAFLNALELGLASAYNRTRPHDVSQLDFVTAELHSRPHLVLADHCEATLPAVYGWLLAAFLPRLDAARVLFVFASRSGLPLRWHTHPQWGPRTVKRPLEVFTRSQVQAYLAHSGLDEGRRRLIGQRSEGHPLLLALTVDLVRSRTRDRQDPQPDIPAALSADFLREAASPTIYRAMTALALLPAADQQLLSALLVEPLDDAAYRDLAQLSCVRQTRDGLVLHPVVAQLLRADWQSRHVSQFQRMRRRAFSLLSDAYPQAQRRRQMAIAAHVLELYRAYLPAASSYADFSMYLPPAAQEPYRPEDLPELLRLLTDSVAGGDWQTEAVPAQTYPALLEELVRSSPGGVFVVRDETARPLAFCAGLELHARTWPLLERYAPGLLDLLGADAYALRRLPPEQADTVLVLLAAVDTDQTLYAPEALGALLLQHWLIAMTRGRRGILATADPQLNALLPQLGFTARGTLGASGMTETATLTGWEIDFREERFPAWIARIVRQTDHTPLAPQDASARSDTFAAADPVELSYGQDATMPSLAGIRPAQTAVATQPDVASAFLSWREVQTLLKQLFEPGPHHRSLALPGPRTFGPEALAQLEAILTMAEPPYPLTAKEQAILREIYLRRTRNKNELAEHFHVSRATLYRQTRTALQHLAHVVNRNSG</sequence>
<proteinExistence type="predicted"/>
<gene>
    <name evidence="1" type="ORF">IDH44_09140</name>
</gene>
<keyword evidence="2" id="KW-1185">Reference proteome</keyword>
<dbReference type="SUPFAM" id="SSF52540">
    <property type="entry name" value="P-loop containing nucleoside triphosphate hydrolases"/>
    <property type="match status" value="1"/>
</dbReference>
<dbReference type="EMBL" id="JACXIZ010000015">
    <property type="protein sequence ID" value="MBD2845354.1"/>
    <property type="molecule type" value="Genomic_DNA"/>
</dbReference>
<organism evidence="1 2">
    <name type="scientific">Paenibacillus sabuli</name>
    <dbReference type="NCBI Taxonomy" id="2772509"/>
    <lineage>
        <taxon>Bacteria</taxon>
        <taxon>Bacillati</taxon>
        <taxon>Bacillota</taxon>
        <taxon>Bacilli</taxon>
        <taxon>Bacillales</taxon>
        <taxon>Paenibacillaceae</taxon>
        <taxon>Paenibacillus</taxon>
    </lineage>
</organism>
<evidence type="ECO:0000313" key="2">
    <source>
        <dbReference type="Proteomes" id="UP000621560"/>
    </source>
</evidence>
<evidence type="ECO:0000313" key="1">
    <source>
        <dbReference type="EMBL" id="MBD2845354.1"/>
    </source>
</evidence>
<dbReference type="Proteomes" id="UP000621560">
    <property type="component" value="Unassembled WGS sequence"/>
</dbReference>
<dbReference type="Gene3D" id="3.40.50.300">
    <property type="entry name" value="P-loop containing nucleotide triphosphate hydrolases"/>
    <property type="match status" value="1"/>
</dbReference>
<protein>
    <submittedName>
        <fullName evidence="1">Bacterio-opsin activator</fullName>
    </submittedName>
</protein>